<evidence type="ECO:0000313" key="2">
    <source>
        <dbReference type="Proteomes" id="UP001054945"/>
    </source>
</evidence>
<dbReference type="EMBL" id="BPLR01007674">
    <property type="protein sequence ID" value="GIY18775.1"/>
    <property type="molecule type" value="Genomic_DNA"/>
</dbReference>
<reference evidence="1 2" key="1">
    <citation type="submission" date="2021-06" db="EMBL/GenBank/DDBJ databases">
        <title>Caerostris extrusa draft genome.</title>
        <authorList>
            <person name="Kono N."/>
            <person name="Arakawa K."/>
        </authorList>
    </citation>
    <scope>NUCLEOTIDE SEQUENCE [LARGE SCALE GENOMIC DNA]</scope>
</reference>
<protein>
    <submittedName>
        <fullName evidence="1">Uncharacterized protein</fullName>
    </submittedName>
</protein>
<keyword evidence="2" id="KW-1185">Reference proteome</keyword>
<proteinExistence type="predicted"/>
<evidence type="ECO:0000313" key="1">
    <source>
        <dbReference type="EMBL" id="GIY18775.1"/>
    </source>
</evidence>
<accession>A0AAV4RBE0</accession>
<organism evidence="1 2">
    <name type="scientific">Caerostris extrusa</name>
    <name type="common">Bark spider</name>
    <name type="synonym">Caerostris bankana</name>
    <dbReference type="NCBI Taxonomy" id="172846"/>
    <lineage>
        <taxon>Eukaryota</taxon>
        <taxon>Metazoa</taxon>
        <taxon>Ecdysozoa</taxon>
        <taxon>Arthropoda</taxon>
        <taxon>Chelicerata</taxon>
        <taxon>Arachnida</taxon>
        <taxon>Araneae</taxon>
        <taxon>Araneomorphae</taxon>
        <taxon>Entelegynae</taxon>
        <taxon>Araneoidea</taxon>
        <taxon>Araneidae</taxon>
        <taxon>Caerostris</taxon>
    </lineage>
</organism>
<comment type="caution">
    <text evidence="1">The sequence shown here is derived from an EMBL/GenBank/DDBJ whole genome shotgun (WGS) entry which is preliminary data.</text>
</comment>
<dbReference type="AlphaFoldDB" id="A0AAV4RBE0"/>
<name>A0AAV4RBE0_CAEEX</name>
<dbReference type="Proteomes" id="UP001054945">
    <property type="component" value="Unassembled WGS sequence"/>
</dbReference>
<gene>
    <name evidence="1" type="ORF">CEXT_131021</name>
</gene>
<sequence length="127" mass="14520">MEPRAQRNHLNWFKLSSPLCSLQFKPLYSDKNLNPPKSPRGELLRYLVKKEEEQKHSEEETPNLLWKTELTRLGALLSKGSPSVFLKQGIEKELLYFGKTRLGALLSKGSPSVFLKQGIGERIIDNL</sequence>